<reference evidence="2 3" key="1">
    <citation type="submission" date="2022-12" db="EMBL/GenBank/DDBJ databases">
        <title>Genomic features and morphological characterization of a novel Knufia sp. strain isolated from spacecraft assembly facility.</title>
        <authorList>
            <person name="Teixeira M."/>
            <person name="Chander A.M."/>
            <person name="Stajich J.E."/>
            <person name="Venkateswaran K."/>
        </authorList>
    </citation>
    <scope>NUCLEOTIDE SEQUENCE [LARGE SCALE GENOMIC DNA]</scope>
    <source>
        <strain evidence="2 3">FJI-L2-BK-P2</strain>
    </source>
</reference>
<protein>
    <submittedName>
        <fullName evidence="2">Uncharacterized protein</fullName>
    </submittedName>
</protein>
<evidence type="ECO:0000256" key="1">
    <source>
        <dbReference type="SAM" id="MobiDB-lite"/>
    </source>
</evidence>
<name>A0AAN8E878_9EURO</name>
<dbReference type="EMBL" id="JAKLMC020000046">
    <property type="protein sequence ID" value="KAK5948534.1"/>
    <property type="molecule type" value="Genomic_DNA"/>
</dbReference>
<dbReference type="AlphaFoldDB" id="A0AAN8E878"/>
<comment type="caution">
    <text evidence="2">The sequence shown here is derived from an EMBL/GenBank/DDBJ whole genome shotgun (WGS) entry which is preliminary data.</text>
</comment>
<gene>
    <name evidence="2" type="ORF">OHC33_010430</name>
</gene>
<dbReference type="Proteomes" id="UP001316803">
    <property type="component" value="Unassembled WGS sequence"/>
</dbReference>
<feature type="region of interest" description="Disordered" evidence="1">
    <location>
        <begin position="145"/>
        <end position="211"/>
    </location>
</feature>
<proteinExistence type="predicted"/>
<sequence length="211" mass="22209">MSSRARRVEEVLRKARQAAEESGGLDPKDRRFTIVGGTAPEDRLILEERTESGIVRHKLTTSSAARATFPLHSTAQNSSAKQLSESDDLASSTNRLLVVTSQGQVIGQLNLSEGIIPEEVFQGLSTLRFGNDDQGPVLVVHSASTASAGQEKVAKATDESNDHDAEGSNGGKATDNGGVARLGSTAASQTATGYVGADSDDDEDAEWEPDN</sequence>
<feature type="compositionally biased region" description="Acidic residues" evidence="1">
    <location>
        <begin position="198"/>
        <end position="211"/>
    </location>
</feature>
<feature type="compositionally biased region" description="Basic and acidic residues" evidence="1">
    <location>
        <begin position="152"/>
        <end position="166"/>
    </location>
</feature>
<keyword evidence="3" id="KW-1185">Reference proteome</keyword>
<evidence type="ECO:0000313" key="2">
    <source>
        <dbReference type="EMBL" id="KAK5948534.1"/>
    </source>
</evidence>
<feature type="region of interest" description="Disordered" evidence="1">
    <location>
        <begin position="67"/>
        <end position="87"/>
    </location>
</feature>
<evidence type="ECO:0000313" key="3">
    <source>
        <dbReference type="Proteomes" id="UP001316803"/>
    </source>
</evidence>
<organism evidence="2 3">
    <name type="scientific">Knufia fluminis</name>
    <dbReference type="NCBI Taxonomy" id="191047"/>
    <lineage>
        <taxon>Eukaryota</taxon>
        <taxon>Fungi</taxon>
        <taxon>Dikarya</taxon>
        <taxon>Ascomycota</taxon>
        <taxon>Pezizomycotina</taxon>
        <taxon>Eurotiomycetes</taxon>
        <taxon>Chaetothyriomycetidae</taxon>
        <taxon>Chaetothyriales</taxon>
        <taxon>Trichomeriaceae</taxon>
        <taxon>Knufia</taxon>
    </lineage>
</organism>
<accession>A0AAN8E878</accession>